<evidence type="ECO:0000313" key="3">
    <source>
        <dbReference type="Proteomes" id="UP001549104"/>
    </source>
</evidence>
<dbReference type="InterPro" id="IPR013813">
    <property type="entry name" value="Endoribo_LPSP/chorism_mut-like"/>
</dbReference>
<keyword evidence="3" id="KW-1185">Reference proteome</keyword>
<dbReference type="PANTHER" id="PTHR43760:SF1">
    <property type="entry name" value="ENDORIBONUCLEASE L-PSP_CHORISMATE MUTASE-LIKE DOMAIN-CONTAINING PROTEIN"/>
    <property type="match status" value="1"/>
</dbReference>
<dbReference type="Gene3D" id="3.30.1330.40">
    <property type="entry name" value="RutC-like"/>
    <property type="match status" value="1"/>
</dbReference>
<organism evidence="2 3">
    <name type="scientific">Sporosarcina psychrophila</name>
    <name type="common">Bacillus psychrophilus</name>
    <dbReference type="NCBI Taxonomy" id="1476"/>
    <lineage>
        <taxon>Bacteria</taxon>
        <taxon>Bacillati</taxon>
        <taxon>Bacillota</taxon>
        <taxon>Bacilli</taxon>
        <taxon>Bacillales</taxon>
        <taxon>Caryophanaceae</taxon>
        <taxon>Sporosarcina</taxon>
    </lineage>
</organism>
<dbReference type="EMBL" id="JBEPME010000001">
    <property type="protein sequence ID" value="MET3655593.1"/>
    <property type="molecule type" value="Genomic_DNA"/>
</dbReference>
<dbReference type="InterPro" id="IPR035959">
    <property type="entry name" value="RutC-like_sf"/>
</dbReference>
<accession>A0ABV2K6D1</accession>
<comment type="caution">
    <text evidence="2">The sequence shown here is derived from an EMBL/GenBank/DDBJ whole genome shotgun (WGS) entry which is preliminary data.</text>
</comment>
<gene>
    <name evidence="2" type="ORF">ABIC55_000677</name>
</gene>
<protein>
    <submittedName>
        <fullName evidence="2">Enamine deaminase RidA (YjgF/YER057c/UK114 family)</fullName>
    </submittedName>
</protein>
<dbReference type="PANTHER" id="PTHR43760">
    <property type="entry name" value="ENDORIBONUCLEASE-RELATED"/>
    <property type="match status" value="1"/>
</dbReference>
<name>A0ABV2K6D1_SPOPS</name>
<evidence type="ECO:0000313" key="2">
    <source>
        <dbReference type="EMBL" id="MET3655593.1"/>
    </source>
</evidence>
<reference evidence="2 3" key="1">
    <citation type="submission" date="2024-06" db="EMBL/GenBank/DDBJ databases">
        <title>Sorghum-associated microbial communities from plants grown in Nebraska, USA.</title>
        <authorList>
            <person name="Schachtman D."/>
        </authorList>
    </citation>
    <scope>NUCLEOTIDE SEQUENCE [LARGE SCALE GENOMIC DNA]</scope>
    <source>
        <strain evidence="2 3">1288</strain>
    </source>
</reference>
<evidence type="ECO:0000259" key="1">
    <source>
        <dbReference type="Pfam" id="PF14588"/>
    </source>
</evidence>
<dbReference type="SUPFAM" id="SSF55298">
    <property type="entry name" value="YjgF-like"/>
    <property type="match status" value="1"/>
</dbReference>
<feature type="domain" description="Endoribonuclease L-PSP/chorismate mutase-like" evidence="1">
    <location>
        <begin position="4"/>
        <end position="139"/>
    </location>
</feature>
<dbReference type="Pfam" id="PF14588">
    <property type="entry name" value="YjgF_endoribonc"/>
    <property type="match status" value="1"/>
</dbReference>
<dbReference type="CDD" id="cd02199">
    <property type="entry name" value="YjgF_YER057c_UK114_like_1"/>
    <property type="match status" value="1"/>
</dbReference>
<dbReference type="RefSeq" id="WP_338655320.1">
    <property type="nucleotide sequence ID" value="NZ_CP146246.1"/>
</dbReference>
<sequence>MGYEERLENEGYKLPEQVKQSKRLFEGGVRTGNLIFVSGNAAKVDGILKYQGIVGDTIAIEEAQDAAKIAFVNCLATVRNMMGSLDGIKKIVNIKGYVASTADFIEQPEVMDAVSALVNEVFGEAGKHSRVSMGTASLPGGTPVEVEIVVEVK</sequence>
<dbReference type="Proteomes" id="UP001549104">
    <property type="component" value="Unassembled WGS sequence"/>
</dbReference>
<proteinExistence type="predicted"/>